<dbReference type="PRINTS" id="PR00364">
    <property type="entry name" value="DISEASERSIST"/>
</dbReference>
<keyword evidence="4" id="KW-0547">Nucleotide-binding</keyword>
<comment type="similarity">
    <text evidence="1">Belongs to the disease resistance NB-LRR family.</text>
</comment>
<sequence length="1077" mass="121238">MAVVLDAFASYVTSLLTEMAQEEVGMLLGVAGEIDSLGVKLRDLKNLLADADRRNITDQSVQGWVKELKDAMYDAIDILDLCQLMAMERGASSVSMPGQHGCCNPLLFCLQNPVFAHKIGSQITALNQRLDSIMERSAQFRFVNLSSYMERNSKVTSHSAGNRETTGEPTRSDVVVGEKIKEDTRELVEMLTEKEGSKREIMVTAIVGVGGIGKTTLAREIFNHETIKDKFEKRIWLSINQDFDKVELLRTAITLAGEDHHGEKAMAVLQPALAAALTGKKLLLVMDDVWSHKAWEDVLETPLVNAVLREGSRVIVTTRDERVARAMKAAHPYHHVDKLSHTDAWSLLKKQVVSNEIHEADIEMLKDIGMKIIAKCDGLPLAVKVMGGLLCQKERNRSDWEKVMNDSAWSVAGMPEELNYAVYLSYENLSPCLKQCFLHYSLLPKNIVFGYDIIVGMWISEGFVHGSSLDELEETGRHYYKELIVRNLIEPDKEYIDQYHCTMHDVVRSFGQCVAGDESLVAHNEEIGNISKLNTQKFLRLCIETRGSESGELQWSMLQAQRHLRTLITFGHFNIKPGDSLIAFPSLRTLHIQSSNVAALVDSLYQLKHLRYLSIRYCDISRLPEKIGKMKFLQLISLRGCENLTKLPDSIVKLGHLRYLSLTGTSITDGIPRGFGGLTNLRKLYGFPAHMHGNWCSLEELGPLSQLRDLAIKGLDNVSATSFAAKARLGAKEHLTYLTLGCSSKLGDAGLISEEGSISEEEQRRIEEVFDELCPPPSLENLDIGGYFGQRLPRWMMSSKALVALKFLRFLTMDDLPFCAQLPDGLCQLPCLQLLQVDHAPAIKRVGPDFQGPYHHHCHGHPSQAGAIFPRLHRLEFIGMVEWEEWEWEEQTFVQAMPVLELLLLKRCKLTRIPPGLVYHARALKKLCVYEVQQLSSLKNLTSIVELDVFHNPNLESITNLPRLQKLTICKCEKMKFLHGMPSIQRVGLEDYHMETFPRYLQNVSPKHLLLDCSRALLTSIATAQSGTEWDKVKHIQQVSAYARDGPNPRKWYVFSTREPENFETNIIGSSSKPGGT</sequence>
<dbReference type="Gene3D" id="1.10.10.10">
    <property type="entry name" value="Winged helix-like DNA-binding domain superfamily/Winged helix DNA-binding domain"/>
    <property type="match status" value="1"/>
</dbReference>
<dbReference type="InterPro" id="IPR042197">
    <property type="entry name" value="Apaf_helical"/>
</dbReference>
<dbReference type="PANTHER" id="PTHR36766">
    <property type="entry name" value="PLANT BROAD-SPECTRUM MILDEW RESISTANCE PROTEIN RPW8"/>
    <property type="match status" value="1"/>
</dbReference>
<dbReference type="GO" id="GO:0009626">
    <property type="term" value="P:plant-type hypersensitive response"/>
    <property type="evidence" value="ECO:0007669"/>
    <property type="project" value="UniProtKB-ARBA"/>
</dbReference>
<dbReference type="Gene3D" id="3.40.50.300">
    <property type="entry name" value="P-loop containing nucleotide triphosphate hydrolases"/>
    <property type="match status" value="1"/>
</dbReference>
<dbReference type="GO" id="GO:0005524">
    <property type="term" value="F:ATP binding"/>
    <property type="evidence" value="ECO:0007669"/>
    <property type="project" value="UniProtKB-KW"/>
</dbReference>
<keyword evidence="14" id="KW-1185">Reference proteome</keyword>
<evidence type="ECO:0000256" key="4">
    <source>
        <dbReference type="ARBA" id="ARBA00022741"/>
    </source>
</evidence>
<dbReference type="Pfam" id="PF00931">
    <property type="entry name" value="NB-ARC"/>
    <property type="match status" value="1"/>
</dbReference>
<dbReference type="CDD" id="cd14798">
    <property type="entry name" value="RX-CC_like"/>
    <property type="match status" value="1"/>
</dbReference>
<dbReference type="Pfam" id="PF18052">
    <property type="entry name" value="Rx_N"/>
    <property type="match status" value="1"/>
</dbReference>
<organism evidence="13 14">
    <name type="scientific">Miscanthus lutarioriparius</name>
    <dbReference type="NCBI Taxonomy" id="422564"/>
    <lineage>
        <taxon>Eukaryota</taxon>
        <taxon>Viridiplantae</taxon>
        <taxon>Streptophyta</taxon>
        <taxon>Embryophyta</taxon>
        <taxon>Tracheophyta</taxon>
        <taxon>Spermatophyta</taxon>
        <taxon>Magnoliopsida</taxon>
        <taxon>Liliopsida</taxon>
        <taxon>Poales</taxon>
        <taxon>Poaceae</taxon>
        <taxon>PACMAD clade</taxon>
        <taxon>Panicoideae</taxon>
        <taxon>Andropogonodae</taxon>
        <taxon>Andropogoneae</taxon>
        <taxon>Saccharinae</taxon>
        <taxon>Miscanthus</taxon>
    </lineage>
</organism>
<evidence type="ECO:0000256" key="3">
    <source>
        <dbReference type="ARBA" id="ARBA00022737"/>
    </source>
</evidence>
<dbReference type="GO" id="GO:0042742">
    <property type="term" value="P:defense response to bacterium"/>
    <property type="evidence" value="ECO:0007669"/>
    <property type="project" value="UniProtKB-ARBA"/>
</dbReference>
<dbReference type="GO" id="GO:0002758">
    <property type="term" value="P:innate immune response-activating signaling pathway"/>
    <property type="evidence" value="ECO:0007669"/>
    <property type="project" value="UniProtKB-ARBA"/>
</dbReference>
<dbReference type="InterPro" id="IPR027417">
    <property type="entry name" value="P-loop_NTPase"/>
</dbReference>
<evidence type="ECO:0000256" key="8">
    <source>
        <dbReference type="SAM" id="MobiDB-lite"/>
    </source>
</evidence>
<feature type="domain" description="NB-ARC" evidence="9">
    <location>
        <begin position="182"/>
        <end position="356"/>
    </location>
</feature>
<feature type="domain" description="Disease resistance protein winged helix" evidence="11">
    <location>
        <begin position="443"/>
        <end position="508"/>
    </location>
</feature>
<dbReference type="PANTHER" id="PTHR36766:SF36">
    <property type="entry name" value="AAA+ ATPASE DOMAIN-CONTAINING PROTEIN"/>
    <property type="match status" value="1"/>
</dbReference>
<evidence type="ECO:0000313" key="14">
    <source>
        <dbReference type="Proteomes" id="UP000604825"/>
    </source>
</evidence>
<dbReference type="InterPro" id="IPR036388">
    <property type="entry name" value="WH-like_DNA-bd_sf"/>
</dbReference>
<evidence type="ECO:0000256" key="1">
    <source>
        <dbReference type="ARBA" id="ARBA00008894"/>
    </source>
</evidence>
<dbReference type="FunFam" id="1.10.10.10:FF:000322">
    <property type="entry name" value="Probable disease resistance protein At1g63360"/>
    <property type="match status" value="1"/>
</dbReference>
<dbReference type="GO" id="GO:0043531">
    <property type="term" value="F:ADP binding"/>
    <property type="evidence" value="ECO:0007669"/>
    <property type="project" value="InterPro"/>
</dbReference>
<keyword evidence="5" id="KW-0611">Plant defense</keyword>
<dbReference type="InterPro" id="IPR038005">
    <property type="entry name" value="RX-like_CC"/>
</dbReference>
<protein>
    <submittedName>
        <fullName evidence="13">Uncharacterized protein</fullName>
    </submittedName>
</protein>
<dbReference type="Gene3D" id="1.10.8.430">
    <property type="entry name" value="Helical domain of apoptotic protease-activating factors"/>
    <property type="match status" value="1"/>
</dbReference>
<evidence type="ECO:0000256" key="7">
    <source>
        <dbReference type="ARBA" id="ARBA00023054"/>
    </source>
</evidence>
<dbReference type="InterPro" id="IPR002182">
    <property type="entry name" value="NB-ARC"/>
</dbReference>
<gene>
    <name evidence="13" type="ORF">NCGR_LOCUS7747</name>
</gene>
<dbReference type="Gene3D" id="1.20.5.4130">
    <property type="match status" value="1"/>
</dbReference>
<evidence type="ECO:0000313" key="13">
    <source>
        <dbReference type="EMBL" id="CAD6211886.1"/>
    </source>
</evidence>
<dbReference type="OrthoDB" id="762143at2759"/>
<dbReference type="CDD" id="cd00267">
    <property type="entry name" value="ABC_ATPase"/>
    <property type="match status" value="1"/>
</dbReference>
<dbReference type="SUPFAM" id="SSF52540">
    <property type="entry name" value="P-loop containing nucleoside triphosphate hydrolases"/>
    <property type="match status" value="1"/>
</dbReference>
<keyword evidence="2" id="KW-0433">Leucine-rich repeat</keyword>
<evidence type="ECO:0000259" key="12">
    <source>
        <dbReference type="Pfam" id="PF23598"/>
    </source>
</evidence>
<dbReference type="Proteomes" id="UP000604825">
    <property type="component" value="Unassembled WGS sequence"/>
</dbReference>
<evidence type="ECO:0000259" key="9">
    <source>
        <dbReference type="Pfam" id="PF00931"/>
    </source>
</evidence>
<evidence type="ECO:0000259" key="10">
    <source>
        <dbReference type="Pfam" id="PF18052"/>
    </source>
</evidence>
<feature type="domain" description="Disease resistance N-terminal" evidence="10">
    <location>
        <begin position="10"/>
        <end position="90"/>
    </location>
</feature>
<keyword evidence="7" id="KW-0175">Coiled coil</keyword>
<dbReference type="InterPro" id="IPR058922">
    <property type="entry name" value="WHD_DRP"/>
</dbReference>
<evidence type="ECO:0000256" key="6">
    <source>
        <dbReference type="ARBA" id="ARBA00022840"/>
    </source>
</evidence>
<evidence type="ECO:0000256" key="2">
    <source>
        <dbReference type="ARBA" id="ARBA00022614"/>
    </source>
</evidence>
<proteinExistence type="inferred from homology"/>
<reference evidence="13" key="1">
    <citation type="submission" date="2020-10" db="EMBL/GenBank/DDBJ databases">
        <authorList>
            <person name="Han B."/>
            <person name="Lu T."/>
            <person name="Zhao Q."/>
            <person name="Huang X."/>
            <person name="Zhao Y."/>
        </authorList>
    </citation>
    <scope>NUCLEOTIDE SEQUENCE</scope>
</reference>
<dbReference type="Gene3D" id="3.80.10.10">
    <property type="entry name" value="Ribonuclease Inhibitor"/>
    <property type="match status" value="2"/>
</dbReference>
<dbReference type="InterPro" id="IPR041118">
    <property type="entry name" value="Rx_N"/>
</dbReference>
<dbReference type="InterPro" id="IPR032675">
    <property type="entry name" value="LRR_dom_sf"/>
</dbReference>
<dbReference type="AlphaFoldDB" id="A0A811MX98"/>
<feature type="compositionally biased region" description="Polar residues" evidence="8">
    <location>
        <begin position="153"/>
        <end position="169"/>
    </location>
</feature>
<feature type="region of interest" description="Disordered" evidence="8">
    <location>
        <begin position="153"/>
        <end position="172"/>
    </location>
</feature>
<keyword evidence="6" id="KW-0067">ATP-binding</keyword>
<evidence type="ECO:0000259" key="11">
    <source>
        <dbReference type="Pfam" id="PF23559"/>
    </source>
</evidence>
<comment type="caution">
    <text evidence="13">The sequence shown here is derived from an EMBL/GenBank/DDBJ whole genome shotgun (WGS) entry which is preliminary data.</text>
</comment>
<dbReference type="SUPFAM" id="SSF52058">
    <property type="entry name" value="L domain-like"/>
    <property type="match status" value="1"/>
</dbReference>
<accession>A0A811MX98</accession>
<feature type="domain" description="Disease resistance R13L4/SHOC-2-like LRR" evidence="12">
    <location>
        <begin position="563"/>
        <end position="893"/>
    </location>
</feature>
<dbReference type="EMBL" id="CAJGYO010000002">
    <property type="protein sequence ID" value="CAD6211886.1"/>
    <property type="molecule type" value="Genomic_DNA"/>
</dbReference>
<keyword evidence="3" id="KW-0677">Repeat</keyword>
<evidence type="ECO:0000256" key="5">
    <source>
        <dbReference type="ARBA" id="ARBA00022821"/>
    </source>
</evidence>
<dbReference type="Pfam" id="PF23559">
    <property type="entry name" value="WHD_DRP"/>
    <property type="match status" value="1"/>
</dbReference>
<name>A0A811MX98_9POAL</name>
<dbReference type="InterPro" id="IPR055414">
    <property type="entry name" value="LRR_R13L4/SHOC2-like"/>
</dbReference>
<dbReference type="Pfam" id="PF23598">
    <property type="entry name" value="LRR_14"/>
    <property type="match status" value="1"/>
</dbReference>